<protein>
    <recommendedName>
        <fullName evidence="5">Legume lectin domain-containing protein</fullName>
    </recommendedName>
</protein>
<gene>
    <name evidence="6" type="ORF">CSSPTR1EN2_LOCUS6108</name>
</gene>
<sequence>MQLCVCLDKKKKKKKRSSGGGRELQCCGGLAAMSSSMACKVLLSFLIVYVAGGFRVAYVLSASSDNSSDSDAAFGFNQFSTNIGHVVLLGDAQVSNDDLALELTTTSAGRALFNTPVRLLDPTTETTVSFTTSFIFSIVSSNASSGGVVSYGNGLAFTIASDNSSVGSPGPWLGLLQASSSTLAGASESPQSRVLAVEFDTHQDMAFSDINDNHVGVDINSLTSVQSQAAQSGSSPVELASGGHIKAWIQYDSVTHSLDVWLSPYTDDYIKPSAPLLSVAIDLSPDLDEYMYVGFSASTGAGSVSHKVWSWDFQTQTLNSNGSPAAGSDDFGGAPSPSPGSFTGYEPPGYSGADKKSAKLYGFTTFIAATVCLTHLVLLLFSS</sequence>
<evidence type="ECO:0000313" key="6">
    <source>
        <dbReference type="EMBL" id="CAK9201840.1"/>
    </source>
</evidence>
<keyword evidence="4" id="KW-0812">Transmembrane</keyword>
<evidence type="ECO:0000313" key="7">
    <source>
        <dbReference type="Proteomes" id="UP001497512"/>
    </source>
</evidence>
<dbReference type="EMBL" id="OZ019905">
    <property type="protein sequence ID" value="CAK9201840.1"/>
    <property type="molecule type" value="Genomic_DNA"/>
</dbReference>
<dbReference type="InterPro" id="IPR013320">
    <property type="entry name" value="ConA-like_dom_sf"/>
</dbReference>
<comment type="similarity">
    <text evidence="1">Belongs to the leguminous lectin family.</text>
</comment>
<organism evidence="6 7">
    <name type="scientific">Sphagnum troendelagicum</name>
    <dbReference type="NCBI Taxonomy" id="128251"/>
    <lineage>
        <taxon>Eukaryota</taxon>
        <taxon>Viridiplantae</taxon>
        <taxon>Streptophyta</taxon>
        <taxon>Embryophyta</taxon>
        <taxon>Bryophyta</taxon>
        <taxon>Sphagnophytina</taxon>
        <taxon>Sphagnopsida</taxon>
        <taxon>Sphagnales</taxon>
        <taxon>Sphagnaceae</taxon>
        <taxon>Sphagnum</taxon>
    </lineage>
</organism>
<proteinExistence type="inferred from homology"/>
<feature type="transmembrane region" description="Helical" evidence="4">
    <location>
        <begin position="41"/>
        <end position="60"/>
    </location>
</feature>
<accession>A0ABP0TQA3</accession>
<evidence type="ECO:0000256" key="3">
    <source>
        <dbReference type="SAM" id="MobiDB-lite"/>
    </source>
</evidence>
<feature type="domain" description="Legume lectin" evidence="5">
    <location>
        <begin position="73"/>
        <end position="319"/>
    </location>
</feature>
<keyword evidence="7" id="KW-1185">Reference proteome</keyword>
<dbReference type="InterPro" id="IPR019825">
    <property type="entry name" value="Lectin_legB_Mn/Ca_BS"/>
</dbReference>
<dbReference type="SUPFAM" id="SSF49899">
    <property type="entry name" value="Concanavalin A-like lectins/glucanases"/>
    <property type="match status" value="1"/>
</dbReference>
<name>A0ABP0TQA3_9BRYO</name>
<keyword evidence="4" id="KW-1133">Transmembrane helix</keyword>
<dbReference type="InterPro" id="IPR001220">
    <property type="entry name" value="Legume_lectin_dom"/>
</dbReference>
<keyword evidence="2" id="KW-0430">Lectin</keyword>
<feature type="transmembrane region" description="Helical" evidence="4">
    <location>
        <begin position="360"/>
        <end position="381"/>
    </location>
</feature>
<dbReference type="Pfam" id="PF00139">
    <property type="entry name" value="Lectin_legB"/>
    <property type="match status" value="1"/>
</dbReference>
<dbReference type="Gene3D" id="2.60.120.200">
    <property type="match status" value="1"/>
</dbReference>
<evidence type="ECO:0000259" key="5">
    <source>
        <dbReference type="Pfam" id="PF00139"/>
    </source>
</evidence>
<dbReference type="CDD" id="cd06899">
    <property type="entry name" value="lectin_legume_LecRK_Arcelin_ConA"/>
    <property type="match status" value="1"/>
</dbReference>
<evidence type="ECO:0000256" key="1">
    <source>
        <dbReference type="ARBA" id="ARBA00007606"/>
    </source>
</evidence>
<evidence type="ECO:0000256" key="2">
    <source>
        <dbReference type="ARBA" id="ARBA00022734"/>
    </source>
</evidence>
<feature type="region of interest" description="Disordered" evidence="3">
    <location>
        <begin position="322"/>
        <end position="347"/>
    </location>
</feature>
<dbReference type="PANTHER" id="PTHR32401">
    <property type="entry name" value="CONCANAVALIN A-LIKE LECTIN FAMILY PROTEIN"/>
    <property type="match status" value="1"/>
</dbReference>
<dbReference type="InterPro" id="IPR050258">
    <property type="entry name" value="Leguminous_Lectin"/>
</dbReference>
<dbReference type="PROSITE" id="PS00307">
    <property type="entry name" value="LECTIN_LEGUME_BETA"/>
    <property type="match status" value="1"/>
</dbReference>
<evidence type="ECO:0000256" key="4">
    <source>
        <dbReference type="SAM" id="Phobius"/>
    </source>
</evidence>
<dbReference type="Proteomes" id="UP001497512">
    <property type="component" value="Chromosome 13"/>
</dbReference>
<keyword evidence="4" id="KW-0472">Membrane</keyword>
<reference evidence="6" key="1">
    <citation type="submission" date="2024-02" db="EMBL/GenBank/DDBJ databases">
        <authorList>
            <consortium name="ELIXIR-Norway"/>
            <consortium name="Elixir Norway"/>
        </authorList>
    </citation>
    <scope>NUCLEOTIDE SEQUENCE</scope>
</reference>
<dbReference type="PANTHER" id="PTHR32401:SF48">
    <property type="entry name" value="LEGUME LECTIN DOMAIN-CONTAINING PROTEIN"/>
    <property type="match status" value="1"/>
</dbReference>